<reference evidence="6" key="1">
    <citation type="submission" date="2024-05" db="EMBL/GenBank/DDBJ databases">
        <title>The Natural Products Discovery Center: Release of the First 8490 Sequenced Strains for Exploring Actinobacteria Biosynthetic Diversity.</title>
        <authorList>
            <person name="Kalkreuter E."/>
            <person name="Kautsar S.A."/>
            <person name="Yang D."/>
            <person name="Bader C.D."/>
            <person name="Teijaro C.N."/>
            <person name="Fluegel L."/>
            <person name="Davis C.M."/>
            <person name="Simpson J.R."/>
            <person name="Lauterbach L."/>
            <person name="Steele A.D."/>
            <person name="Gui C."/>
            <person name="Meng S."/>
            <person name="Li G."/>
            <person name="Viehrig K."/>
            <person name="Ye F."/>
            <person name="Su P."/>
            <person name="Kiefer A.F."/>
            <person name="Nichols A."/>
            <person name="Cepeda A.J."/>
            <person name="Yan W."/>
            <person name="Fan B."/>
            <person name="Jiang Y."/>
            <person name="Adhikari A."/>
            <person name="Zheng C.-J."/>
            <person name="Schuster L."/>
            <person name="Cowan T.M."/>
            <person name="Smanski M.J."/>
            <person name="Chevrette M.G."/>
            <person name="de Carvalho L.P.S."/>
            <person name="Shen B."/>
        </authorList>
    </citation>
    <scope>NUCLEOTIDE SEQUENCE</scope>
    <source>
        <strain evidence="6">NPDC080035</strain>
    </source>
</reference>
<feature type="compositionally biased region" description="Polar residues" evidence="4">
    <location>
        <begin position="381"/>
        <end position="395"/>
    </location>
</feature>
<dbReference type="SUPFAM" id="SSF53850">
    <property type="entry name" value="Periplasmic binding protein-like II"/>
    <property type="match status" value="1"/>
</dbReference>
<dbReference type="PROSITE" id="PS51257">
    <property type="entry name" value="PROKAR_LIPOPROTEIN"/>
    <property type="match status" value="1"/>
</dbReference>
<dbReference type="GO" id="GO:0055052">
    <property type="term" value="C:ATP-binding cassette (ABC) transporter complex, substrate-binding subunit-containing"/>
    <property type="evidence" value="ECO:0007669"/>
    <property type="project" value="TreeGrafter"/>
</dbReference>
<name>A0AAU7G6B7_9MICO</name>
<organism evidence="6">
    <name type="scientific">Leifsonia sp. NPDC080035</name>
    <dbReference type="NCBI Taxonomy" id="3143936"/>
    <lineage>
        <taxon>Bacteria</taxon>
        <taxon>Bacillati</taxon>
        <taxon>Actinomycetota</taxon>
        <taxon>Actinomycetes</taxon>
        <taxon>Micrococcales</taxon>
        <taxon>Microbacteriaceae</taxon>
        <taxon>Leifsonia</taxon>
    </lineage>
</organism>
<dbReference type="GO" id="GO:1901982">
    <property type="term" value="F:maltose binding"/>
    <property type="evidence" value="ECO:0007669"/>
    <property type="project" value="TreeGrafter"/>
</dbReference>
<proteinExistence type="inferred from homology"/>
<gene>
    <name evidence="6" type="ORF">AAME72_10280</name>
</gene>
<feature type="signal peptide" evidence="5">
    <location>
        <begin position="1"/>
        <end position="21"/>
    </location>
</feature>
<feature type="chain" id="PRO_5043761576" evidence="5">
    <location>
        <begin position="22"/>
        <end position="426"/>
    </location>
</feature>
<comment type="similarity">
    <text evidence="1">Belongs to the bacterial solute-binding protein 1 family.</text>
</comment>
<dbReference type="RefSeq" id="WP_348786466.1">
    <property type="nucleotide sequence ID" value="NZ_CP157390.1"/>
</dbReference>
<dbReference type="EMBL" id="CP157390">
    <property type="protein sequence ID" value="XBM46481.1"/>
    <property type="molecule type" value="Genomic_DNA"/>
</dbReference>
<evidence type="ECO:0000256" key="5">
    <source>
        <dbReference type="SAM" id="SignalP"/>
    </source>
</evidence>
<feature type="region of interest" description="Disordered" evidence="4">
    <location>
        <begin position="376"/>
        <end position="409"/>
    </location>
</feature>
<dbReference type="Gene3D" id="3.40.190.10">
    <property type="entry name" value="Periplasmic binding protein-like II"/>
    <property type="match status" value="2"/>
</dbReference>
<dbReference type="InterPro" id="IPR006059">
    <property type="entry name" value="SBP"/>
</dbReference>
<accession>A0AAU7G6B7</accession>
<dbReference type="CDD" id="cd14747">
    <property type="entry name" value="PBP2_MalE"/>
    <property type="match status" value="1"/>
</dbReference>
<evidence type="ECO:0000256" key="4">
    <source>
        <dbReference type="SAM" id="MobiDB-lite"/>
    </source>
</evidence>
<dbReference type="PANTHER" id="PTHR30061">
    <property type="entry name" value="MALTOSE-BINDING PERIPLASMIC PROTEIN"/>
    <property type="match status" value="1"/>
</dbReference>
<evidence type="ECO:0000313" key="6">
    <source>
        <dbReference type="EMBL" id="XBM46481.1"/>
    </source>
</evidence>
<evidence type="ECO:0000256" key="3">
    <source>
        <dbReference type="ARBA" id="ARBA00022729"/>
    </source>
</evidence>
<evidence type="ECO:0000256" key="2">
    <source>
        <dbReference type="ARBA" id="ARBA00022448"/>
    </source>
</evidence>
<dbReference type="GO" id="GO:0015768">
    <property type="term" value="P:maltose transport"/>
    <property type="evidence" value="ECO:0007669"/>
    <property type="project" value="TreeGrafter"/>
</dbReference>
<keyword evidence="3 5" id="KW-0732">Signal</keyword>
<keyword evidence="2" id="KW-0813">Transport</keyword>
<dbReference type="PANTHER" id="PTHR30061:SF50">
    <property type="entry name" value="MALTOSE_MALTODEXTRIN-BINDING PERIPLASMIC PROTEIN"/>
    <property type="match status" value="1"/>
</dbReference>
<dbReference type="AlphaFoldDB" id="A0AAU7G6B7"/>
<dbReference type="GO" id="GO:0042956">
    <property type="term" value="P:maltodextrin transmembrane transport"/>
    <property type="evidence" value="ECO:0007669"/>
    <property type="project" value="TreeGrafter"/>
</dbReference>
<dbReference type="Pfam" id="PF01547">
    <property type="entry name" value="SBP_bac_1"/>
    <property type="match status" value="1"/>
</dbReference>
<protein>
    <submittedName>
        <fullName evidence="6">Sugar ABC transporter substrate-binding protein</fullName>
    </submittedName>
</protein>
<sequence>MLRKRAVVAAAAALTTVLVLAGCGRSNGSDAGGSAATISSGKAKGTIKVWAQGAEAQFLPEIVKGFEKENPDAKVEITAIPWASAHQKYQTAIAGGSTPDLAQMGTTWMADFADAFQTVPDAVDTSGMYDSAVNAAKVDGVNAGVPWYVDTRAIYYRKDLAEKAGYSTPPTTWDGLKAMAKAMQEKAGAKFGMSLPTGAVADDFQLILPFLWSNGGELTNADGTKWTFDTSANVKAMEYINSYFTDGISNKSADTAVGANEANFANGSVPMLINAPAEISQLAQAGGGDAFKDKIGVMRFPKEKSSTSFVGGSDLAVFKKASNADGAWKLVQYLSKPDVQAQFWKLTGDLPSVDSAWDKGELKSDPLLQVFRDQLGDTKSPPANTGWTQVSSDADSQLEKMVRGGSSPAEAMKALQSAADGVGTGK</sequence>
<evidence type="ECO:0000256" key="1">
    <source>
        <dbReference type="ARBA" id="ARBA00008520"/>
    </source>
</evidence>